<comment type="similarity">
    <text evidence="3">Belongs to the methylenetetrahydrofolate reductase family.</text>
</comment>
<dbReference type="PANTHER" id="PTHR45754">
    <property type="entry name" value="METHYLENETETRAHYDROFOLATE REDUCTASE"/>
    <property type="match status" value="1"/>
</dbReference>
<reference evidence="7 8" key="1">
    <citation type="submission" date="2015-09" db="EMBL/GenBank/DDBJ databases">
        <title>A metagenomics-based metabolic model of nitrate-dependent anaerobic oxidation of methane by Methanoperedens-like archaea.</title>
        <authorList>
            <person name="Arshad A."/>
            <person name="Speth D.R."/>
            <person name="De Graaf R.M."/>
            <person name="Op Den Camp H.J."/>
            <person name="Jetten M.S."/>
            <person name="Welte C.U."/>
        </authorList>
    </citation>
    <scope>NUCLEOTIDE SEQUENCE [LARGE SCALE GENOMIC DNA]</scope>
</reference>
<dbReference type="AlphaFoldDB" id="A0A0P8C5E7"/>
<keyword evidence="5" id="KW-0274">FAD</keyword>
<proteinExistence type="inferred from homology"/>
<evidence type="ECO:0000256" key="1">
    <source>
        <dbReference type="ARBA" id="ARBA00001974"/>
    </source>
</evidence>
<accession>A0A0P8C5E7</accession>
<evidence type="ECO:0000256" key="5">
    <source>
        <dbReference type="ARBA" id="ARBA00022827"/>
    </source>
</evidence>
<dbReference type="EMBL" id="LKCM01000289">
    <property type="protein sequence ID" value="KPQ41878.1"/>
    <property type="molecule type" value="Genomic_DNA"/>
</dbReference>
<evidence type="ECO:0000256" key="2">
    <source>
        <dbReference type="ARBA" id="ARBA00004777"/>
    </source>
</evidence>
<organism evidence="7 8">
    <name type="scientific">Candidatus Methanoperedens nitratireducens</name>
    <dbReference type="NCBI Taxonomy" id="1392998"/>
    <lineage>
        <taxon>Archaea</taxon>
        <taxon>Methanobacteriati</taxon>
        <taxon>Methanobacteriota</taxon>
        <taxon>Stenosarchaea group</taxon>
        <taxon>Methanomicrobia</taxon>
        <taxon>Methanosarcinales</taxon>
        <taxon>ANME-2 cluster</taxon>
        <taxon>Candidatus Methanoperedentaceae</taxon>
        <taxon>Candidatus Methanoperedens</taxon>
    </lineage>
</organism>
<dbReference type="Gene3D" id="3.20.20.220">
    <property type="match status" value="1"/>
</dbReference>
<dbReference type="GO" id="GO:0005829">
    <property type="term" value="C:cytosol"/>
    <property type="evidence" value="ECO:0007669"/>
    <property type="project" value="TreeGrafter"/>
</dbReference>
<dbReference type="CDD" id="cd00537">
    <property type="entry name" value="MTHFR"/>
    <property type="match status" value="1"/>
</dbReference>
<keyword evidence="6" id="KW-0560">Oxidoreductase</keyword>
<name>A0A0P8C5E7_9EURY</name>
<evidence type="ECO:0000313" key="8">
    <source>
        <dbReference type="Proteomes" id="UP000050360"/>
    </source>
</evidence>
<keyword evidence="4" id="KW-0285">Flavoprotein</keyword>
<evidence type="ECO:0000256" key="3">
    <source>
        <dbReference type="ARBA" id="ARBA00006743"/>
    </source>
</evidence>
<dbReference type="Pfam" id="PF02219">
    <property type="entry name" value="MTHFR"/>
    <property type="match status" value="1"/>
</dbReference>
<dbReference type="GO" id="GO:0009086">
    <property type="term" value="P:methionine biosynthetic process"/>
    <property type="evidence" value="ECO:0007669"/>
    <property type="project" value="TreeGrafter"/>
</dbReference>
<dbReference type="InterPro" id="IPR003171">
    <property type="entry name" value="Mehydrof_redctse-like"/>
</dbReference>
<dbReference type="PANTHER" id="PTHR45754:SF3">
    <property type="entry name" value="METHYLENETETRAHYDROFOLATE REDUCTASE (NADPH)"/>
    <property type="match status" value="1"/>
</dbReference>
<evidence type="ECO:0000256" key="6">
    <source>
        <dbReference type="ARBA" id="ARBA00023002"/>
    </source>
</evidence>
<dbReference type="GO" id="GO:0035999">
    <property type="term" value="P:tetrahydrofolate interconversion"/>
    <property type="evidence" value="ECO:0007669"/>
    <property type="project" value="UniProtKB-UniPathway"/>
</dbReference>
<dbReference type="Proteomes" id="UP000050360">
    <property type="component" value="Unassembled WGS sequence"/>
</dbReference>
<sequence>MSFISKLRSGKFIITAEISPPKGTDTSRMLGDAALLKGIADAVNVTDNQRAAMRMSPIAACSILQEKGLETIMHITCRDRNRLALQSELIGAFALGIRNVLVMSGDHPSKGDHEGAKPVYDLDSVQLLGMIQELNRGVDLSGNKLDGKTDFCMGAVTNTELNEAGLLKLKKKIKIASFLQTQAVFDVKRFSEFIEKKSEIELKQSKQIKIIAGIIPLRSERSALFLNKVPGIRVPDDMIKQIKDAKYPEVEGMRITSDIIKELRTLCDGVHIMPVGNHEHTKKLLEMAGLI</sequence>
<comment type="cofactor">
    <cofactor evidence="1">
        <name>FAD</name>
        <dbReference type="ChEBI" id="CHEBI:57692"/>
    </cofactor>
</comment>
<comment type="pathway">
    <text evidence="2">One-carbon metabolism; tetrahydrofolate interconversion.</text>
</comment>
<dbReference type="GO" id="GO:0071949">
    <property type="term" value="F:FAD binding"/>
    <property type="evidence" value="ECO:0007669"/>
    <property type="project" value="TreeGrafter"/>
</dbReference>
<dbReference type="InterPro" id="IPR029041">
    <property type="entry name" value="FAD-linked_oxidoreductase-like"/>
</dbReference>
<comment type="caution">
    <text evidence="7">The sequence shown here is derived from an EMBL/GenBank/DDBJ whole genome shotgun (WGS) entry which is preliminary data.</text>
</comment>
<dbReference type="UniPathway" id="UPA00193"/>
<evidence type="ECO:0000256" key="4">
    <source>
        <dbReference type="ARBA" id="ARBA00022630"/>
    </source>
</evidence>
<dbReference type="PATRIC" id="fig|1719120.3.peg.3865"/>
<gene>
    <name evidence="7" type="ORF">MPEBLZ_03564</name>
</gene>
<evidence type="ECO:0000313" key="7">
    <source>
        <dbReference type="EMBL" id="KPQ41878.1"/>
    </source>
</evidence>
<dbReference type="SUPFAM" id="SSF51730">
    <property type="entry name" value="FAD-linked oxidoreductase"/>
    <property type="match status" value="1"/>
</dbReference>
<dbReference type="GO" id="GO:0004489">
    <property type="term" value="F:methylenetetrahydrofolate reductase [NAD(P)H] activity"/>
    <property type="evidence" value="ECO:0007669"/>
    <property type="project" value="InterPro"/>
</dbReference>
<protein>
    <submittedName>
        <fullName evidence="7">Methylenetetrahydrofolate reductase</fullName>
    </submittedName>
</protein>